<reference evidence="4 5" key="1">
    <citation type="submission" date="2015-03" db="EMBL/GenBank/DDBJ databases">
        <authorList>
            <person name="Radwan O."/>
            <person name="Al-Naeli F.A."/>
            <person name="Rendon G.A."/>
            <person name="Fields C."/>
        </authorList>
    </citation>
    <scope>NUCLEOTIDE SEQUENCE [LARGE SCALE GENOMIC DNA]</scope>
    <source>
        <strain evidence="4">CR-DP1</strain>
    </source>
</reference>
<proteinExistence type="predicted"/>
<dbReference type="InterPro" id="IPR005330">
    <property type="entry name" value="MHYT_dom"/>
</dbReference>
<keyword evidence="2" id="KW-0812">Transmembrane</keyword>
<gene>
    <name evidence="4" type="ORF">TD95_003221</name>
</gene>
<feature type="transmembrane region" description="Helical" evidence="2">
    <location>
        <begin position="55"/>
        <end position="75"/>
    </location>
</feature>
<evidence type="ECO:0000256" key="1">
    <source>
        <dbReference type="SAM" id="MobiDB-lite"/>
    </source>
</evidence>
<feature type="compositionally biased region" description="Polar residues" evidence="1">
    <location>
        <begin position="737"/>
        <end position="758"/>
    </location>
</feature>
<feature type="transmembrane region" description="Helical" evidence="2">
    <location>
        <begin position="163"/>
        <end position="181"/>
    </location>
</feature>
<keyword evidence="2" id="KW-0472">Membrane</keyword>
<protein>
    <recommendedName>
        <fullName evidence="3">MHYT domain-containing protein</fullName>
    </recommendedName>
</protein>
<evidence type="ECO:0000313" key="4">
    <source>
        <dbReference type="EMBL" id="KKA28493.1"/>
    </source>
</evidence>
<feature type="transmembrane region" description="Helical" evidence="2">
    <location>
        <begin position="193"/>
        <end position="211"/>
    </location>
</feature>
<dbReference type="OrthoDB" id="264015at2759"/>
<name>A0A0F4ZF03_9PEZI</name>
<dbReference type="PROSITE" id="PS50924">
    <property type="entry name" value="MHYT"/>
    <property type="match status" value="1"/>
</dbReference>
<dbReference type="PANTHER" id="PTHR35152:SF1">
    <property type="entry name" value="DOMAIN SIGNALLING PROTEIN, PUTATIVE (AFU_ORTHOLOGUE AFUA_5G11310)-RELATED"/>
    <property type="match status" value="1"/>
</dbReference>
<evidence type="ECO:0000259" key="3">
    <source>
        <dbReference type="PROSITE" id="PS50924"/>
    </source>
</evidence>
<comment type="caution">
    <text evidence="4">The sequence shown here is derived from an EMBL/GenBank/DDBJ whole genome shotgun (WGS) entry which is preliminary data.</text>
</comment>
<evidence type="ECO:0000256" key="2">
    <source>
        <dbReference type="SAM" id="Phobius"/>
    </source>
</evidence>
<keyword evidence="2" id="KW-1133">Transmembrane helix</keyword>
<dbReference type="Pfam" id="PF03707">
    <property type="entry name" value="MHYT"/>
    <property type="match status" value="2"/>
</dbReference>
<feature type="transmembrane region" description="Helical" evidence="2">
    <location>
        <begin position="95"/>
        <end position="116"/>
    </location>
</feature>
<dbReference type="EMBL" id="LAEV01001304">
    <property type="protein sequence ID" value="KKA28493.1"/>
    <property type="molecule type" value="Genomic_DNA"/>
</dbReference>
<dbReference type="PANTHER" id="PTHR35152">
    <property type="entry name" value="DOMAIN SIGNALLING PROTEIN, PUTATIVE (AFU_ORTHOLOGUE AFUA_5G11310)-RELATED"/>
    <property type="match status" value="1"/>
</dbReference>
<feature type="region of interest" description="Disordered" evidence="1">
    <location>
        <begin position="725"/>
        <end position="772"/>
    </location>
</feature>
<feature type="transmembrane region" description="Helical" evidence="2">
    <location>
        <begin position="123"/>
        <end position="143"/>
    </location>
</feature>
<feature type="domain" description="MHYT" evidence="3">
    <location>
        <begin position="23"/>
        <end position="217"/>
    </location>
</feature>
<feature type="transmembrane region" description="Helical" evidence="2">
    <location>
        <begin position="22"/>
        <end position="43"/>
    </location>
</feature>
<sequence length="881" mass="95649">MDTTDTNMDLFNQWQGKIVPRAFNPGIVTLSYCVSFIGALSTLELINRRTSPKGVGNHAAVTMGGISIWSMHYLGNRAIEILDGQSQLQIAYSSGFTALSFFVPILVLVPAFVSAGSNKAVSWWRVTIGGSLAGAAVCGMHYLGNNSISNYLCEYSLPNVVGSAIIALVASNVALATFFVFRAAWTQSWWKRVICAIVLAGGVSGMHWVASTGTQYRLVKMTSMDNALSRNVTAIMIICLSIGACLIIASSSIYTARIVRRYATKAKQVTLAAAVFDKHGRILVTPDGLLPLEKITDSFPERSPSDTLTEAHPLFHWMFQATRNWSVLEPLARSTVAHLMALPKNNYDTIDGELKLVDSHGEVIERYDVVFKEMFTAAAYALAEKLKSPMSSLGVLWDHILATGSQGYSGLHRMDLGDEEKVSVRRTSGGHGSLMFVVRVVNNDREAENLQAAGYRFAEPHQVSGYIASSLRLKANEMETHIRSMSRYSRDPHGLIPGVHLGIFGVRARVQSQGFEVLVRSSARNMLPSVMLPLERLDAEQLEFLSRFDRTNTKSMLRMLENATGAKLTPHQKAFSNMLVDALTSLRTQVESGVFDEAMLICKPAELPCNTGAPASPAIRLATANTSDSEVPLPSQTCQMICLRAVIPIHLNATTKAVEFVPLNFFKVHQLMFAGSAYHLAFSRGVHRDIAPVVNTAAAFAVLHTGHPRKTSTSRRGLALFSRRSPSAAVDADGNPVPTSLSRSKSNGAASNRSSSTLKLWPGRHSMEQGAHSADEIDTVAGLGGIMVSQEVTVQVLNDDKVEHTTVPQSPSGWEHVPGIPLIGEASVPIVQHDQTGEIELKPMEHVGGHGGTNVVSSRGDKLGDVRTYVDDLFAICLSQR</sequence>
<evidence type="ECO:0000313" key="5">
    <source>
        <dbReference type="Proteomes" id="UP000033483"/>
    </source>
</evidence>
<dbReference type="Proteomes" id="UP000033483">
    <property type="component" value="Unassembled WGS sequence"/>
</dbReference>
<feature type="transmembrane region" description="Helical" evidence="2">
    <location>
        <begin position="231"/>
        <end position="256"/>
    </location>
</feature>
<organism evidence="4 5">
    <name type="scientific">Thielaviopsis punctulata</name>
    <dbReference type="NCBI Taxonomy" id="72032"/>
    <lineage>
        <taxon>Eukaryota</taxon>
        <taxon>Fungi</taxon>
        <taxon>Dikarya</taxon>
        <taxon>Ascomycota</taxon>
        <taxon>Pezizomycotina</taxon>
        <taxon>Sordariomycetes</taxon>
        <taxon>Hypocreomycetidae</taxon>
        <taxon>Microascales</taxon>
        <taxon>Ceratocystidaceae</taxon>
        <taxon>Thielaviopsis</taxon>
    </lineage>
</organism>
<keyword evidence="5" id="KW-1185">Reference proteome</keyword>
<accession>A0A0F4ZF03</accession>
<dbReference type="AlphaFoldDB" id="A0A0F4ZF03"/>